<proteinExistence type="predicted"/>
<evidence type="ECO:0000313" key="2">
    <source>
        <dbReference type="Proteomes" id="UP000245207"/>
    </source>
</evidence>
<evidence type="ECO:0000313" key="1">
    <source>
        <dbReference type="EMBL" id="PWA55212.1"/>
    </source>
</evidence>
<sequence length="82" mass="9779">MKQHRYSSCNRFVIKTRRKKKERGKRKISGERNRTSSFFSWTVQEDEYGSMFLQEIFLLMQELSIVFNTGVTNFCVVSKQTT</sequence>
<organism evidence="1 2">
    <name type="scientific">Artemisia annua</name>
    <name type="common">Sweet wormwood</name>
    <dbReference type="NCBI Taxonomy" id="35608"/>
    <lineage>
        <taxon>Eukaryota</taxon>
        <taxon>Viridiplantae</taxon>
        <taxon>Streptophyta</taxon>
        <taxon>Embryophyta</taxon>
        <taxon>Tracheophyta</taxon>
        <taxon>Spermatophyta</taxon>
        <taxon>Magnoliopsida</taxon>
        <taxon>eudicotyledons</taxon>
        <taxon>Gunneridae</taxon>
        <taxon>Pentapetalae</taxon>
        <taxon>asterids</taxon>
        <taxon>campanulids</taxon>
        <taxon>Asterales</taxon>
        <taxon>Asteraceae</taxon>
        <taxon>Asteroideae</taxon>
        <taxon>Anthemideae</taxon>
        <taxon>Artemisiinae</taxon>
        <taxon>Artemisia</taxon>
    </lineage>
</organism>
<comment type="caution">
    <text evidence="1">The sequence shown here is derived from an EMBL/GenBank/DDBJ whole genome shotgun (WGS) entry which is preliminary data.</text>
</comment>
<keyword evidence="2" id="KW-1185">Reference proteome</keyword>
<dbReference type="EMBL" id="PKPP01006823">
    <property type="protein sequence ID" value="PWA55212.1"/>
    <property type="molecule type" value="Genomic_DNA"/>
</dbReference>
<protein>
    <submittedName>
        <fullName evidence="1">Uncharacterized protein</fullName>
    </submittedName>
</protein>
<dbReference type="Proteomes" id="UP000245207">
    <property type="component" value="Unassembled WGS sequence"/>
</dbReference>
<gene>
    <name evidence="1" type="ORF">CTI12_AA428640</name>
</gene>
<reference evidence="1 2" key="1">
    <citation type="journal article" date="2018" name="Mol. Plant">
        <title>The genome of Artemisia annua provides insight into the evolution of Asteraceae family and artemisinin biosynthesis.</title>
        <authorList>
            <person name="Shen Q."/>
            <person name="Zhang L."/>
            <person name="Liao Z."/>
            <person name="Wang S."/>
            <person name="Yan T."/>
            <person name="Shi P."/>
            <person name="Liu M."/>
            <person name="Fu X."/>
            <person name="Pan Q."/>
            <person name="Wang Y."/>
            <person name="Lv Z."/>
            <person name="Lu X."/>
            <person name="Zhang F."/>
            <person name="Jiang W."/>
            <person name="Ma Y."/>
            <person name="Chen M."/>
            <person name="Hao X."/>
            <person name="Li L."/>
            <person name="Tang Y."/>
            <person name="Lv G."/>
            <person name="Zhou Y."/>
            <person name="Sun X."/>
            <person name="Brodelius P.E."/>
            <person name="Rose J.K.C."/>
            <person name="Tang K."/>
        </authorList>
    </citation>
    <scope>NUCLEOTIDE SEQUENCE [LARGE SCALE GENOMIC DNA]</scope>
    <source>
        <strain evidence="2">cv. Huhao1</strain>
        <tissue evidence="1">Leaf</tissue>
    </source>
</reference>
<dbReference type="AlphaFoldDB" id="A0A2U1M1S5"/>
<accession>A0A2U1M1S5</accession>
<name>A0A2U1M1S5_ARTAN</name>